<evidence type="ECO:0000259" key="4">
    <source>
        <dbReference type="PROSITE" id="PS51379"/>
    </source>
</evidence>
<dbReference type="InterPro" id="IPR017896">
    <property type="entry name" value="4Fe4S_Fe-S-bd"/>
</dbReference>
<dbReference type="AlphaFoldDB" id="A0A2T3JK35"/>
<gene>
    <name evidence="5" type="ORF">C9J12_07665</name>
</gene>
<evidence type="ECO:0000256" key="2">
    <source>
        <dbReference type="ARBA" id="ARBA00023004"/>
    </source>
</evidence>
<keyword evidence="2" id="KW-0408">Iron</keyword>
<organism evidence="5 6">
    <name type="scientific">Photobacterium frigidiphilum</name>
    <dbReference type="NCBI Taxonomy" id="264736"/>
    <lineage>
        <taxon>Bacteria</taxon>
        <taxon>Pseudomonadati</taxon>
        <taxon>Pseudomonadota</taxon>
        <taxon>Gammaproteobacteria</taxon>
        <taxon>Vibrionales</taxon>
        <taxon>Vibrionaceae</taxon>
        <taxon>Photobacterium</taxon>
    </lineage>
</organism>
<dbReference type="SUPFAM" id="SSF54862">
    <property type="entry name" value="4Fe-4S ferredoxins"/>
    <property type="match status" value="1"/>
</dbReference>
<accession>A0A2T3JK35</accession>
<dbReference type="Gene3D" id="3.30.70.20">
    <property type="match status" value="1"/>
</dbReference>
<dbReference type="InterPro" id="IPR017900">
    <property type="entry name" value="4Fe4S_Fe_S_CS"/>
</dbReference>
<evidence type="ECO:0000256" key="3">
    <source>
        <dbReference type="ARBA" id="ARBA00023014"/>
    </source>
</evidence>
<protein>
    <recommendedName>
        <fullName evidence="4">4Fe-4S ferredoxin-type domain-containing protein</fullName>
    </recommendedName>
</protein>
<feature type="domain" description="4Fe-4S ferredoxin-type" evidence="4">
    <location>
        <begin position="16"/>
        <end position="45"/>
    </location>
</feature>
<proteinExistence type="predicted"/>
<reference evidence="5 6" key="1">
    <citation type="submission" date="2018-01" db="EMBL/GenBank/DDBJ databases">
        <title>Whole genome sequencing of Histamine producing bacteria.</title>
        <authorList>
            <person name="Butler K."/>
        </authorList>
    </citation>
    <scope>NUCLEOTIDE SEQUENCE [LARGE SCALE GENOMIC DNA]</scope>
    <source>
        <strain evidence="5 6">JCM 12947</strain>
    </source>
</reference>
<dbReference type="Proteomes" id="UP000240987">
    <property type="component" value="Unassembled WGS sequence"/>
</dbReference>
<evidence type="ECO:0000313" key="6">
    <source>
        <dbReference type="Proteomes" id="UP000240987"/>
    </source>
</evidence>
<sequence length="55" mass="5968">MCAVECPQQAIELKEKRPEVDKEKCNGCGKCRMLCPVGAISFSLTSIQVIPVKSA</sequence>
<keyword evidence="3" id="KW-0411">Iron-sulfur</keyword>
<dbReference type="Pfam" id="PF00037">
    <property type="entry name" value="Fer4"/>
    <property type="match status" value="1"/>
</dbReference>
<dbReference type="RefSeq" id="WP_107242164.1">
    <property type="nucleotide sequence ID" value="NZ_PYMJ01000006.1"/>
</dbReference>
<dbReference type="EMBL" id="PYMJ01000006">
    <property type="protein sequence ID" value="PSU49366.1"/>
    <property type="molecule type" value="Genomic_DNA"/>
</dbReference>
<dbReference type="GO" id="GO:0051536">
    <property type="term" value="F:iron-sulfur cluster binding"/>
    <property type="evidence" value="ECO:0007669"/>
    <property type="project" value="UniProtKB-KW"/>
</dbReference>
<keyword evidence="1" id="KW-0479">Metal-binding</keyword>
<keyword evidence="6" id="KW-1185">Reference proteome</keyword>
<dbReference type="OrthoDB" id="9808559at2"/>
<dbReference type="PROSITE" id="PS00198">
    <property type="entry name" value="4FE4S_FER_1"/>
    <property type="match status" value="1"/>
</dbReference>
<comment type="caution">
    <text evidence="5">The sequence shown here is derived from an EMBL/GenBank/DDBJ whole genome shotgun (WGS) entry which is preliminary data.</text>
</comment>
<evidence type="ECO:0000313" key="5">
    <source>
        <dbReference type="EMBL" id="PSU49366.1"/>
    </source>
</evidence>
<name>A0A2T3JK35_9GAMM</name>
<evidence type="ECO:0000256" key="1">
    <source>
        <dbReference type="ARBA" id="ARBA00022723"/>
    </source>
</evidence>
<dbReference type="PROSITE" id="PS51379">
    <property type="entry name" value="4FE4S_FER_2"/>
    <property type="match status" value="1"/>
</dbReference>
<dbReference type="GO" id="GO:0046872">
    <property type="term" value="F:metal ion binding"/>
    <property type="evidence" value="ECO:0007669"/>
    <property type="project" value="UniProtKB-KW"/>
</dbReference>